<dbReference type="InterPro" id="IPR020556">
    <property type="entry name" value="Amidase_CS"/>
</dbReference>
<dbReference type="Proteomes" id="UP001056455">
    <property type="component" value="Chromosome"/>
</dbReference>
<evidence type="ECO:0000313" key="3">
    <source>
        <dbReference type="EMBL" id="USQ78914.1"/>
    </source>
</evidence>
<proteinExistence type="inferred from homology"/>
<dbReference type="InterPro" id="IPR036928">
    <property type="entry name" value="AS_sf"/>
</dbReference>
<name>A0ABY4YQD9_9MICO</name>
<dbReference type="Gene3D" id="3.90.1300.10">
    <property type="entry name" value="Amidase signature (AS) domain"/>
    <property type="match status" value="1"/>
</dbReference>
<keyword evidence="4" id="KW-1185">Reference proteome</keyword>
<evidence type="ECO:0000313" key="4">
    <source>
        <dbReference type="Proteomes" id="UP001056455"/>
    </source>
</evidence>
<dbReference type="GO" id="GO:0004040">
    <property type="term" value="F:amidase activity"/>
    <property type="evidence" value="ECO:0007669"/>
    <property type="project" value="UniProtKB-EC"/>
</dbReference>
<sequence length="483" mass="50758">MTPKTELSRDEAVTAPTSLALWSAEDLVAGFATGDFTPEDATRAALAQIEAHDGAVNAIVLRDDDTALAMAAQSTARWRAGEPLGPVDGVPMTIKDILLTRDWPTLRGSNLIDEAGPWDADAPAVARLRAAGTVFLGKNTTPEFAWKGVTDSLRHGATGNPWGAGLTGGGSSGGAATAVGLGMGTWSVGTDGGGSVRIPASFTGTVALKPTFGRVPLFPASPYGTLAHAGPMARTVRDTALLLDVIAQPDSRDWAALDVVSGSHLEGIEDGVAGLRIAFSPTLGYGNNDPEVDAAVREAAQVLARLGADVEEIDPDIPDCVDAFHTLWFTGAAKVVEAFGEGALERIDPRLRQAIEDFGQGASASDYLDATGVRMDLGVRMGAFHEDYDLLVTPTMPVAAFPVGQDAPDGWPSTLWTSWTPYTYPFNMTQQPALSVPCGLTADRRPIGLQIVGPRHADALTLRAARAYERATEWHRAVPTLLS</sequence>
<evidence type="ECO:0000256" key="1">
    <source>
        <dbReference type="ARBA" id="ARBA00009199"/>
    </source>
</evidence>
<dbReference type="Pfam" id="PF01425">
    <property type="entry name" value="Amidase"/>
    <property type="match status" value="1"/>
</dbReference>
<dbReference type="PANTHER" id="PTHR11895">
    <property type="entry name" value="TRANSAMIDASE"/>
    <property type="match status" value="1"/>
</dbReference>
<dbReference type="EMBL" id="CP099489">
    <property type="protein sequence ID" value="USQ78914.1"/>
    <property type="molecule type" value="Genomic_DNA"/>
</dbReference>
<dbReference type="PROSITE" id="PS00571">
    <property type="entry name" value="AMIDASES"/>
    <property type="match status" value="1"/>
</dbReference>
<dbReference type="EC" id="3.5.1.4" evidence="3"/>
<accession>A0ABY4YQD9</accession>
<protein>
    <submittedName>
        <fullName evidence="3">Amidase</fullName>
        <ecNumber evidence="3">3.5.1.4</ecNumber>
    </submittedName>
</protein>
<organism evidence="3 4">
    <name type="scientific">Ornithinimicrobium faecis</name>
    <dbReference type="NCBI Taxonomy" id="2934158"/>
    <lineage>
        <taxon>Bacteria</taxon>
        <taxon>Bacillati</taxon>
        <taxon>Actinomycetota</taxon>
        <taxon>Actinomycetes</taxon>
        <taxon>Micrococcales</taxon>
        <taxon>Ornithinimicrobiaceae</taxon>
        <taxon>Ornithinimicrobium</taxon>
    </lineage>
</organism>
<dbReference type="RefSeq" id="WP_252591739.1">
    <property type="nucleotide sequence ID" value="NZ_CP099489.1"/>
</dbReference>
<gene>
    <name evidence="3" type="ORF">NF556_14945</name>
</gene>
<feature type="domain" description="Amidase" evidence="2">
    <location>
        <begin position="40"/>
        <end position="462"/>
    </location>
</feature>
<evidence type="ECO:0000259" key="2">
    <source>
        <dbReference type="Pfam" id="PF01425"/>
    </source>
</evidence>
<reference evidence="3" key="1">
    <citation type="submission" date="2022-06" db="EMBL/GenBank/DDBJ databases">
        <title>Ornithinimicrobium HY1793.</title>
        <authorList>
            <person name="Huang Y."/>
        </authorList>
    </citation>
    <scope>NUCLEOTIDE SEQUENCE</scope>
    <source>
        <strain evidence="3">HY1793</strain>
    </source>
</reference>
<dbReference type="InterPro" id="IPR023631">
    <property type="entry name" value="Amidase_dom"/>
</dbReference>
<dbReference type="InterPro" id="IPR000120">
    <property type="entry name" value="Amidase"/>
</dbReference>
<dbReference type="SUPFAM" id="SSF75304">
    <property type="entry name" value="Amidase signature (AS) enzymes"/>
    <property type="match status" value="1"/>
</dbReference>
<dbReference type="NCBIfam" id="NF004815">
    <property type="entry name" value="PRK06169.1"/>
    <property type="match status" value="1"/>
</dbReference>
<comment type="similarity">
    <text evidence="1">Belongs to the amidase family.</text>
</comment>
<dbReference type="PANTHER" id="PTHR11895:SF7">
    <property type="entry name" value="GLUTAMYL-TRNA(GLN) AMIDOTRANSFERASE SUBUNIT A, MITOCHONDRIAL"/>
    <property type="match status" value="1"/>
</dbReference>
<keyword evidence="3" id="KW-0378">Hydrolase</keyword>